<dbReference type="EMBL" id="CP065725">
    <property type="protein sequence ID" value="QPT41301.1"/>
    <property type="molecule type" value="Genomic_DNA"/>
</dbReference>
<dbReference type="OrthoDB" id="9813965at2"/>
<name>A0A378XEN0_9BURK</name>
<evidence type="ECO:0000313" key="2">
    <source>
        <dbReference type="EMBL" id="QPT41297.1"/>
    </source>
</evidence>
<accession>A0A378XEN0</accession>
<gene>
    <name evidence="2" type="ORF">I6G29_02750</name>
    <name evidence="3" type="ORF">I6G29_02815</name>
    <name evidence="4" type="ORF">NCTC11997_00599</name>
    <name evidence="5" type="ORF">NCTC11997_00611</name>
</gene>
<evidence type="ECO:0000313" key="6">
    <source>
        <dbReference type="Proteomes" id="UP000254603"/>
    </source>
</evidence>
<dbReference type="Gene3D" id="3.30.70.100">
    <property type="match status" value="1"/>
</dbReference>
<dbReference type="EMBL" id="UGSB01000001">
    <property type="protein sequence ID" value="SUA51462.1"/>
    <property type="molecule type" value="Genomic_DNA"/>
</dbReference>
<dbReference type="CDD" id="cd00371">
    <property type="entry name" value="HMA"/>
    <property type="match status" value="1"/>
</dbReference>
<sequence length="66" mass="6973">MLEFEVSDMTCGHCVSTITAAAQNVAPEATITTNLSGRVVRVEGNFDADAIEQAIREAGYSPTLKA</sequence>
<keyword evidence="7" id="KW-1185">Reference proteome</keyword>
<dbReference type="EMBL" id="UGSB01000001">
    <property type="protein sequence ID" value="SUA51441.1"/>
    <property type="molecule type" value="Genomic_DNA"/>
</dbReference>
<dbReference type="SUPFAM" id="SSF55008">
    <property type="entry name" value="HMA, heavy metal-associated domain"/>
    <property type="match status" value="1"/>
</dbReference>
<feature type="domain" description="HMA" evidence="1">
    <location>
        <begin position="1"/>
        <end position="63"/>
    </location>
</feature>
<protein>
    <submittedName>
        <fullName evidence="5">Copper chaperone</fullName>
    </submittedName>
    <submittedName>
        <fullName evidence="2">Heavy-metal-associated domain-containing protein</fullName>
    </submittedName>
</protein>
<proteinExistence type="predicted"/>
<dbReference type="Proteomes" id="UP000254603">
    <property type="component" value="Unassembled WGS sequence"/>
</dbReference>
<dbReference type="AlphaFoldDB" id="A0A378XEN0"/>
<dbReference type="STRING" id="1122619.GCA_000373745_01169"/>
<dbReference type="InterPro" id="IPR006121">
    <property type="entry name" value="HMA_dom"/>
</dbReference>
<dbReference type="InterPro" id="IPR036163">
    <property type="entry name" value="HMA_dom_sf"/>
</dbReference>
<dbReference type="Pfam" id="PF00403">
    <property type="entry name" value="HMA"/>
    <property type="match status" value="1"/>
</dbReference>
<dbReference type="GO" id="GO:0046872">
    <property type="term" value="F:metal ion binding"/>
    <property type="evidence" value="ECO:0007669"/>
    <property type="project" value="InterPro"/>
</dbReference>
<evidence type="ECO:0000313" key="7">
    <source>
        <dbReference type="Proteomes" id="UP000594903"/>
    </source>
</evidence>
<dbReference type="Proteomes" id="UP000594903">
    <property type="component" value="Chromosome"/>
</dbReference>
<evidence type="ECO:0000259" key="1">
    <source>
        <dbReference type="PROSITE" id="PS50846"/>
    </source>
</evidence>
<evidence type="ECO:0000313" key="4">
    <source>
        <dbReference type="EMBL" id="SUA51441.1"/>
    </source>
</evidence>
<evidence type="ECO:0000313" key="3">
    <source>
        <dbReference type="EMBL" id="QPT41301.1"/>
    </source>
</evidence>
<dbReference type="PROSITE" id="PS50846">
    <property type="entry name" value="HMA_2"/>
    <property type="match status" value="1"/>
</dbReference>
<reference evidence="2 7" key="2">
    <citation type="submission" date="2020-12" db="EMBL/GenBank/DDBJ databases">
        <title>FDA dAtabase for Regulatory Grade micrObial Sequences (FDA-ARGOS): Supporting development and validation of Infectious Disease Dx tests.</title>
        <authorList>
            <person name="Sproer C."/>
            <person name="Gronow S."/>
            <person name="Severitt S."/>
            <person name="Schroder I."/>
            <person name="Tallon L."/>
            <person name="Sadzewicz L."/>
            <person name="Zhao X."/>
            <person name="Boylan J."/>
            <person name="Ott S."/>
            <person name="Bowen H."/>
            <person name="Vavikolanu K."/>
            <person name="Mehta A."/>
            <person name="Aluvathingal J."/>
            <person name="Nadendla S."/>
            <person name="Lowell S."/>
            <person name="Myers T."/>
            <person name="Yan Y."/>
            <person name="Sichtig H."/>
        </authorList>
    </citation>
    <scope>NUCLEOTIDE SEQUENCE [LARGE SCALE GENOMIC DNA]</scope>
    <source>
        <strain evidence="2 7">FDAARGOS_872</strain>
    </source>
</reference>
<dbReference type="EMBL" id="CP065725">
    <property type="protein sequence ID" value="QPT41297.1"/>
    <property type="molecule type" value="Genomic_DNA"/>
</dbReference>
<organism evidence="5 6">
    <name type="scientific">Oligella ureolytica</name>
    <dbReference type="NCBI Taxonomy" id="90244"/>
    <lineage>
        <taxon>Bacteria</taxon>
        <taxon>Pseudomonadati</taxon>
        <taxon>Pseudomonadota</taxon>
        <taxon>Betaproteobacteria</taxon>
        <taxon>Burkholderiales</taxon>
        <taxon>Alcaligenaceae</taxon>
        <taxon>Oligella</taxon>
    </lineage>
</organism>
<evidence type="ECO:0000313" key="5">
    <source>
        <dbReference type="EMBL" id="SUA51462.1"/>
    </source>
</evidence>
<reference evidence="5 6" key="1">
    <citation type="submission" date="2018-06" db="EMBL/GenBank/DDBJ databases">
        <authorList>
            <consortium name="Pathogen Informatics"/>
            <person name="Doyle S."/>
        </authorList>
    </citation>
    <scope>NUCLEOTIDE SEQUENCE [LARGE SCALE GENOMIC DNA]</scope>
    <source>
        <strain evidence="5 6">NCTC11997</strain>
    </source>
</reference>